<evidence type="ECO:0000313" key="1">
    <source>
        <dbReference type="EMBL" id="GIY27733.1"/>
    </source>
</evidence>
<protein>
    <submittedName>
        <fullName evidence="1">Uncharacterized protein</fullName>
    </submittedName>
</protein>
<comment type="caution">
    <text evidence="1">The sequence shown here is derived from an EMBL/GenBank/DDBJ whole genome shotgun (WGS) entry which is preliminary data.</text>
</comment>
<keyword evidence="2" id="KW-1185">Reference proteome</keyword>
<gene>
    <name evidence="1" type="ORF">CDAR_238021</name>
</gene>
<accession>A0AAV4S0Q1</accession>
<evidence type="ECO:0000313" key="2">
    <source>
        <dbReference type="Proteomes" id="UP001054837"/>
    </source>
</evidence>
<organism evidence="1 2">
    <name type="scientific">Caerostris darwini</name>
    <dbReference type="NCBI Taxonomy" id="1538125"/>
    <lineage>
        <taxon>Eukaryota</taxon>
        <taxon>Metazoa</taxon>
        <taxon>Ecdysozoa</taxon>
        <taxon>Arthropoda</taxon>
        <taxon>Chelicerata</taxon>
        <taxon>Arachnida</taxon>
        <taxon>Araneae</taxon>
        <taxon>Araneomorphae</taxon>
        <taxon>Entelegynae</taxon>
        <taxon>Araneoidea</taxon>
        <taxon>Araneidae</taxon>
        <taxon>Caerostris</taxon>
    </lineage>
</organism>
<dbReference type="AlphaFoldDB" id="A0AAV4S0Q1"/>
<name>A0AAV4S0Q1_9ARAC</name>
<dbReference type="Proteomes" id="UP001054837">
    <property type="component" value="Unassembled WGS sequence"/>
</dbReference>
<proteinExistence type="predicted"/>
<sequence length="155" mass="17255">MQNAETTVDAHCRRIHLCSSRVEERLKGCLHSERKYSVVGLRTSSLLFMRMTRCGLSFHNNHKSDLLGGPCIGSLEFTIKDKGEKEAARALKGFSEVQGLTFLDKGEKEEARALKGFSEVQGLTFLDKGEKEEARALKGFSEVQGLTFLAICLRS</sequence>
<dbReference type="EMBL" id="BPLQ01007073">
    <property type="protein sequence ID" value="GIY27733.1"/>
    <property type="molecule type" value="Genomic_DNA"/>
</dbReference>
<reference evidence="1 2" key="1">
    <citation type="submission" date="2021-06" db="EMBL/GenBank/DDBJ databases">
        <title>Caerostris darwini draft genome.</title>
        <authorList>
            <person name="Kono N."/>
            <person name="Arakawa K."/>
        </authorList>
    </citation>
    <scope>NUCLEOTIDE SEQUENCE [LARGE SCALE GENOMIC DNA]</scope>
</reference>